<dbReference type="Gene3D" id="3.30.70.330">
    <property type="match status" value="2"/>
</dbReference>
<sequence length="387" mass="41046">MEAVVNADTAAAEAPVEENKKRRLNDDNNGSSIVLSSEELKKLLEPLSKEQLITLLADALMPSSKLCPGNQESLAGCTNKGSQFSAVADDIRDVASKDPAHRKLFVRGLAWETTSQALRDAFEQYGEIEEGAVITDKATGKSRGFGFITFKHMDSAQRALKEPSKNIDGRITVCNLASSGSTTTATDQAQRKLYIGGLSYETSSDTLLTIFSQYGEIEEGAVAYDKNTNKSRGFAFVTFKTLEAAKRAMDDPNKNIEGRHVIVKLAAEGQKEKAAAQAAALQVQVATQVQPGYATVTPNLASYPRAQVAAPQAPTLGFATYTPGIAYTTQPAYAALSATTQYATAGPQYNPAQYAQYASAFQAQQAPQGGLPTGAGGGGLPYYTGGT</sequence>
<dbReference type="InterPro" id="IPR035979">
    <property type="entry name" value="RBD_domain_sf"/>
</dbReference>
<evidence type="ECO:0000256" key="2">
    <source>
        <dbReference type="PROSITE-ProRule" id="PRU00176"/>
    </source>
</evidence>
<feature type="domain" description="RRM" evidence="4">
    <location>
        <begin position="191"/>
        <end position="268"/>
    </location>
</feature>
<dbReference type="PANTHER" id="PTHR48024">
    <property type="entry name" value="GEO13361P1-RELATED"/>
    <property type="match status" value="1"/>
</dbReference>
<name>A0A176WIH5_MARPO</name>
<dbReference type="Pfam" id="PF00076">
    <property type="entry name" value="RRM_1"/>
    <property type="match status" value="2"/>
</dbReference>
<dbReference type="InterPro" id="IPR050886">
    <property type="entry name" value="RNA-binding_reg"/>
</dbReference>
<dbReference type="InterPro" id="IPR000504">
    <property type="entry name" value="RRM_dom"/>
</dbReference>
<proteinExistence type="predicted"/>
<dbReference type="SMART" id="SM00360">
    <property type="entry name" value="RRM"/>
    <property type="match status" value="2"/>
</dbReference>
<comment type="caution">
    <text evidence="5">The sequence shown here is derived from an EMBL/GenBank/DDBJ whole genome shotgun (WGS) entry which is preliminary data.</text>
</comment>
<keyword evidence="1 2" id="KW-0694">RNA-binding</keyword>
<feature type="domain" description="RRM" evidence="4">
    <location>
        <begin position="102"/>
        <end position="179"/>
    </location>
</feature>
<dbReference type="PROSITE" id="PS50102">
    <property type="entry name" value="RRM"/>
    <property type="match status" value="2"/>
</dbReference>
<dbReference type="GO" id="GO:0003723">
    <property type="term" value="F:RNA binding"/>
    <property type="evidence" value="ECO:0007669"/>
    <property type="project" value="UniProtKB-UniRule"/>
</dbReference>
<evidence type="ECO:0000256" key="3">
    <source>
        <dbReference type="SAM" id="MobiDB-lite"/>
    </source>
</evidence>
<dbReference type="GO" id="GO:0005634">
    <property type="term" value="C:nucleus"/>
    <property type="evidence" value="ECO:0007669"/>
    <property type="project" value="TreeGrafter"/>
</dbReference>
<organism evidence="5 6">
    <name type="scientific">Marchantia polymorpha subsp. ruderalis</name>
    <dbReference type="NCBI Taxonomy" id="1480154"/>
    <lineage>
        <taxon>Eukaryota</taxon>
        <taxon>Viridiplantae</taxon>
        <taxon>Streptophyta</taxon>
        <taxon>Embryophyta</taxon>
        <taxon>Marchantiophyta</taxon>
        <taxon>Marchantiopsida</taxon>
        <taxon>Marchantiidae</taxon>
        <taxon>Marchantiales</taxon>
        <taxon>Marchantiaceae</taxon>
        <taxon>Marchantia</taxon>
    </lineage>
</organism>
<accession>A0A176WIH5</accession>
<protein>
    <recommendedName>
        <fullName evidence="4">RRM domain-containing protein</fullName>
    </recommendedName>
</protein>
<dbReference type="EMBL" id="LVLJ01000698">
    <property type="protein sequence ID" value="OAE32927.1"/>
    <property type="molecule type" value="Genomic_DNA"/>
</dbReference>
<feature type="region of interest" description="Disordered" evidence="3">
    <location>
        <begin position="1"/>
        <end position="30"/>
    </location>
</feature>
<evidence type="ECO:0000259" key="4">
    <source>
        <dbReference type="PROSITE" id="PS50102"/>
    </source>
</evidence>
<dbReference type="Proteomes" id="UP000077202">
    <property type="component" value="Unassembled WGS sequence"/>
</dbReference>
<dbReference type="InterPro" id="IPR048289">
    <property type="entry name" value="RRM2_NsCP33-like"/>
</dbReference>
<evidence type="ECO:0000313" key="5">
    <source>
        <dbReference type="EMBL" id="OAE32927.1"/>
    </source>
</evidence>
<feature type="compositionally biased region" description="Basic and acidic residues" evidence="3">
    <location>
        <begin position="17"/>
        <end position="26"/>
    </location>
</feature>
<keyword evidence="6" id="KW-1185">Reference proteome</keyword>
<evidence type="ECO:0000256" key="1">
    <source>
        <dbReference type="ARBA" id="ARBA00022884"/>
    </source>
</evidence>
<feature type="compositionally biased region" description="Low complexity" evidence="3">
    <location>
        <begin position="1"/>
        <end position="14"/>
    </location>
</feature>
<dbReference type="SUPFAM" id="SSF54928">
    <property type="entry name" value="RNA-binding domain, RBD"/>
    <property type="match status" value="2"/>
</dbReference>
<dbReference type="InterPro" id="IPR012677">
    <property type="entry name" value="Nucleotide-bd_a/b_plait_sf"/>
</dbReference>
<dbReference type="CDD" id="cd21608">
    <property type="entry name" value="RRM2_NsCP33_like"/>
    <property type="match status" value="1"/>
</dbReference>
<dbReference type="AlphaFoldDB" id="A0A176WIH5"/>
<reference evidence="5" key="1">
    <citation type="submission" date="2016-03" db="EMBL/GenBank/DDBJ databases">
        <title>Mechanisms controlling the formation of the plant cell surface in tip-growing cells are functionally conserved among land plants.</title>
        <authorList>
            <person name="Honkanen S."/>
            <person name="Jones V.A."/>
            <person name="Morieri G."/>
            <person name="Champion C."/>
            <person name="Hetherington A.J."/>
            <person name="Kelly S."/>
            <person name="Saint-Marcoux D."/>
            <person name="Proust H."/>
            <person name="Prescott H."/>
            <person name="Dolan L."/>
        </authorList>
    </citation>
    <scope>NUCLEOTIDE SEQUENCE [LARGE SCALE GENOMIC DNA]</scope>
    <source>
        <tissue evidence="5">Whole gametophyte</tissue>
    </source>
</reference>
<gene>
    <name evidence="5" type="ORF">AXG93_673s1040</name>
</gene>
<evidence type="ECO:0000313" key="6">
    <source>
        <dbReference type="Proteomes" id="UP000077202"/>
    </source>
</evidence>
<dbReference type="PANTHER" id="PTHR48024:SF45">
    <property type="entry name" value="RNA BINDING DOMAIN PROTEIN"/>
    <property type="match status" value="1"/>
</dbReference>